<keyword evidence="1" id="KW-0645">Protease</keyword>
<protein>
    <submittedName>
        <fullName evidence="1">Serine carboxypeptidase</fullName>
    </submittedName>
</protein>
<sequence>MDPGSSPTVVEFLGHPFRLAPDAAPGSDGRALGDVLQEWAVRHLQAELPGHLANARTVVLGGRNHARTARVLREFTDNIEFADPLLRFDLPARVAGNPLLGLAVGAAAQPLHLLPDPVRSRIPTPGTIVSHALARRAARDADVVVATYDELVGFGLEDLAGKTLITSAVSDEQLAELGDRGVDLVLDCVPQPFDVTVTAAVLEAMMRSVAGGGRLTDDDMLDMIVDAGLEPRLLYPNGWRRKSRFAFVIHPLSQTFFSEVEPLGTITRLAPGVVNDLIEKAVAYAPPFTYSHVTGITSPTGAEAEGWLITVGGTPKELMAHSPEFTYARLLQAADIARRLGAQVMGLGAFTKVVGDAGVTVAKKAPLPVTTGNSYSASGALWAAHEAVLRLGIAEVDDRGVLHGKAMVVGATGSIGSVCARLLALASDELWLVSPETAKLLTLKHEIEGASPRATVHVAATPDDHLGDMDVIVTATSGAGKRVLDIMAVKPGCVITDVARPLDLSAEDVAKRPDVLVVESGEIELPGDVRMKDIGLPPGVAYACMAETVVLALEGRYETFTVGRNIEWEKVKEIYRLGLKHGMKLAAISGVNGVFTPEQIAAIRARALEARAVVATG</sequence>
<keyword evidence="1" id="KW-0121">Carboxypeptidase</keyword>
<proteinExistence type="predicted"/>
<dbReference type="Proteomes" id="UP001499979">
    <property type="component" value="Unassembled WGS sequence"/>
</dbReference>
<dbReference type="SUPFAM" id="SSF51735">
    <property type="entry name" value="NAD(P)-binding Rossmann-fold domains"/>
    <property type="match status" value="1"/>
</dbReference>
<dbReference type="RefSeq" id="WP_343908590.1">
    <property type="nucleotide sequence ID" value="NZ_BAAAJE010000016.1"/>
</dbReference>
<accession>A0ABN1UHF5</accession>
<gene>
    <name evidence="1" type="ORF">GCM10009606_32030</name>
</gene>
<reference evidence="1 2" key="1">
    <citation type="journal article" date="2019" name="Int. J. Syst. Evol. Microbiol.">
        <title>The Global Catalogue of Microorganisms (GCM) 10K type strain sequencing project: providing services to taxonomists for standard genome sequencing and annotation.</title>
        <authorList>
            <consortium name="The Broad Institute Genomics Platform"/>
            <consortium name="The Broad Institute Genome Sequencing Center for Infectious Disease"/>
            <person name="Wu L."/>
            <person name="Ma J."/>
        </authorList>
    </citation>
    <scope>NUCLEOTIDE SEQUENCE [LARGE SCALE GENOMIC DNA]</scope>
    <source>
        <strain evidence="1 2">JCM 11813</strain>
    </source>
</reference>
<dbReference type="GO" id="GO:0004180">
    <property type="term" value="F:carboxypeptidase activity"/>
    <property type="evidence" value="ECO:0007669"/>
    <property type="project" value="UniProtKB-KW"/>
</dbReference>
<keyword evidence="1" id="KW-0378">Hydrolase</keyword>
<organism evidence="1 2">
    <name type="scientific">Nocardioides aquiterrae</name>
    <dbReference type="NCBI Taxonomy" id="203799"/>
    <lineage>
        <taxon>Bacteria</taxon>
        <taxon>Bacillati</taxon>
        <taxon>Actinomycetota</taxon>
        <taxon>Actinomycetes</taxon>
        <taxon>Propionibacteriales</taxon>
        <taxon>Nocardioidaceae</taxon>
        <taxon>Nocardioides</taxon>
    </lineage>
</organism>
<evidence type="ECO:0000313" key="1">
    <source>
        <dbReference type="EMBL" id="GAA1151031.1"/>
    </source>
</evidence>
<dbReference type="InterPro" id="IPR036291">
    <property type="entry name" value="NAD(P)-bd_dom_sf"/>
</dbReference>
<comment type="caution">
    <text evidence="1">The sequence shown here is derived from an EMBL/GenBank/DDBJ whole genome shotgun (WGS) entry which is preliminary data.</text>
</comment>
<name>A0ABN1UHF5_9ACTN</name>
<evidence type="ECO:0000313" key="2">
    <source>
        <dbReference type="Proteomes" id="UP001499979"/>
    </source>
</evidence>
<dbReference type="Gene3D" id="3.40.50.720">
    <property type="entry name" value="NAD(P)-binding Rossmann-like Domain"/>
    <property type="match status" value="1"/>
</dbReference>
<keyword evidence="2" id="KW-1185">Reference proteome</keyword>
<dbReference type="EMBL" id="BAAAJE010000016">
    <property type="protein sequence ID" value="GAA1151031.1"/>
    <property type="molecule type" value="Genomic_DNA"/>
</dbReference>